<evidence type="ECO:0000256" key="1">
    <source>
        <dbReference type="ARBA" id="ARBA00022729"/>
    </source>
</evidence>
<dbReference type="InterPro" id="IPR050490">
    <property type="entry name" value="Bact_solute-bd_prot1"/>
</dbReference>
<dbReference type="EMBL" id="CYYV01000009">
    <property type="protein sequence ID" value="CUO48412.1"/>
    <property type="molecule type" value="Genomic_DNA"/>
</dbReference>
<dbReference type="PROSITE" id="PS51257">
    <property type="entry name" value="PROKAR_LIPOPROTEIN"/>
    <property type="match status" value="1"/>
</dbReference>
<evidence type="ECO:0000256" key="3">
    <source>
        <dbReference type="SAM" id="SignalP"/>
    </source>
</evidence>
<dbReference type="PANTHER" id="PTHR43649:SF33">
    <property type="entry name" value="POLYGALACTURONAN_RHAMNOGALACTURONAN-BINDING PROTEIN YTCQ"/>
    <property type="match status" value="1"/>
</dbReference>
<feature type="signal peptide" evidence="3">
    <location>
        <begin position="1"/>
        <end position="24"/>
    </location>
</feature>
<gene>
    <name evidence="4" type="primary">lipO_7</name>
    <name evidence="4" type="ORF">ERS852406_02092</name>
</gene>
<keyword evidence="4" id="KW-0449">Lipoprotein</keyword>
<evidence type="ECO:0000256" key="2">
    <source>
        <dbReference type="SAM" id="MobiDB-lite"/>
    </source>
</evidence>
<protein>
    <submittedName>
        <fullName evidence="4">Lipoprotein lplA</fullName>
    </submittedName>
</protein>
<feature type="region of interest" description="Disordered" evidence="2">
    <location>
        <begin position="31"/>
        <end position="57"/>
    </location>
</feature>
<dbReference type="PANTHER" id="PTHR43649">
    <property type="entry name" value="ARABINOSE-BINDING PROTEIN-RELATED"/>
    <property type="match status" value="1"/>
</dbReference>
<dbReference type="AlphaFoldDB" id="A0A174FDL6"/>
<dbReference type="Proteomes" id="UP000095706">
    <property type="component" value="Unassembled WGS sequence"/>
</dbReference>
<organism evidence="4 5">
    <name type="scientific">Fusicatenibacter saccharivorans</name>
    <dbReference type="NCBI Taxonomy" id="1150298"/>
    <lineage>
        <taxon>Bacteria</taxon>
        <taxon>Bacillati</taxon>
        <taxon>Bacillota</taxon>
        <taxon>Clostridia</taxon>
        <taxon>Lachnospirales</taxon>
        <taxon>Lachnospiraceae</taxon>
        <taxon>Fusicatenibacter</taxon>
    </lineage>
</organism>
<evidence type="ECO:0000313" key="4">
    <source>
        <dbReference type="EMBL" id="CUO48412.1"/>
    </source>
</evidence>
<sequence>MMRKKTKMAWSVALSAAMAAGLLAGCGSNGGTESTSGSTAASSAKTESSASDTTDTSDRPTYKIATVRWTDTWPTDFLKEGVMKEIEDKMNINIDWQVYYNSDWSEQKSLLLASGDLPDAFLGSICLTQADMAQNKSAFLDLTDLIEKDMPNLKAAFEADPELKAVCTSRDGRIYSLPKKLPLRPKVCGDVMCINQEWLDNLGLETPKTYKELEEVLVKFATEDADGDGDPTNEIGITNAASSGLLSGDLRHILSPFGTMVSRDGNYMGLNGEGKPVFMPMEENYKEAVKWMRQLWEEGVVDPEYFTQDGSMQTAKQQADGGSQVGLIFGWTADAQVGPNVNQFKTLEAVEGYDGNHYVEAATNYLDISDRELMISKDCKDPDTLLKWADEFYTDLASLQTFYGSVGSQITDNGDGTYNVDVPSDGSSLDTSAWSNSLRDFGPKYMNEDFYDKVSLPEDQGDGVKLADDAINEKYVDTEKNCGFPMVQYTDEDLSRITAIGTDIYKYVEAQYAHWVVDGGIDDEWDSYIDQLKAMGIDEFLQIQTDAYNAYKENLAK</sequence>
<dbReference type="Gene3D" id="3.40.190.10">
    <property type="entry name" value="Periplasmic binding protein-like II"/>
    <property type="match status" value="2"/>
</dbReference>
<feature type="chain" id="PRO_5038904098" evidence="3">
    <location>
        <begin position="25"/>
        <end position="557"/>
    </location>
</feature>
<keyword evidence="1 3" id="KW-0732">Signal</keyword>
<name>A0A174FDL6_9FIRM</name>
<reference evidence="4 5" key="1">
    <citation type="submission" date="2015-09" db="EMBL/GenBank/DDBJ databases">
        <authorList>
            <consortium name="Pathogen Informatics"/>
        </authorList>
    </citation>
    <scope>NUCLEOTIDE SEQUENCE [LARGE SCALE GENOMIC DNA]</scope>
    <source>
        <strain evidence="4 5">2789STDY5608849</strain>
    </source>
</reference>
<accession>A0A174FDL6</accession>
<feature type="compositionally biased region" description="Low complexity" evidence="2">
    <location>
        <begin position="31"/>
        <end position="54"/>
    </location>
</feature>
<evidence type="ECO:0000313" key="5">
    <source>
        <dbReference type="Proteomes" id="UP000095706"/>
    </source>
</evidence>
<dbReference type="SUPFAM" id="SSF53850">
    <property type="entry name" value="Periplasmic binding protein-like II"/>
    <property type="match status" value="1"/>
</dbReference>
<proteinExistence type="predicted"/>